<dbReference type="Proteomes" id="UP000516437">
    <property type="component" value="Chromosome 4"/>
</dbReference>
<dbReference type="PANTHER" id="PTHR31170">
    <property type="entry name" value="BNAC04G53230D PROTEIN"/>
    <property type="match status" value="1"/>
</dbReference>
<proteinExistence type="predicted"/>
<dbReference type="EMBL" id="RXIC02000022">
    <property type="protein sequence ID" value="KAB1217339.1"/>
    <property type="molecule type" value="Genomic_DNA"/>
</dbReference>
<dbReference type="Pfam" id="PF03140">
    <property type="entry name" value="DUF247"/>
    <property type="match status" value="1"/>
</dbReference>
<evidence type="ECO:0000313" key="2">
    <source>
        <dbReference type="Proteomes" id="UP000516437"/>
    </source>
</evidence>
<protein>
    <submittedName>
        <fullName evidence="1">Uncharacterized protein</fullName>
    </submittedName>
</protein>
<dbReference type="AlphaFoldDB" id="A0A6A1VWM7"/>
<accession>A0A6A1VWM7</accession>
<sequence>MQAGVKFQTGDANNLLDVTFKDHGRVMVISTVTIGENTESLFRNLIAFEQFDPSKNYEITSFVVQLENLTNTSSDIVFLRQQGIQQIFSRNE</sequence>
<organism evidence="1 2">
    <name type="scientific">Morella rubra</name>
    <name type="common">Chinese bayberry</name>
    <dbReference type="NCBI Taxonomy" id="262757"/>
    <lineage>
        <taxon>Eukaryota</taxon>
        <taxon>Viridiplantae</taxon>
        <taxon>Streptophyta</taxon>
        <taxon>Embryophyta</taxon>
        <taxon>Tracheophyta</taxon>
        <taxon>Spermatophyta</taxon>
        <taxon>Magnoliopsida</taxon>
        <taxon>eudicotyledons</taxon>
        <taxon>Gunneridae</taxon>
        <taxon>Pentapetalae</taxon>
        <taxon>rosids</taxon>
        <taxon>fabids</taxon>
        <taxon>Fagales</taxon>
        <taxon>Myricaceae</taxon>
        <taxon>Morella</taxon>
    </lineage>
</organism>
<dbReference type="PANTHER" id="PTHR31170:SF17">
    <property type="match status" value="1"/>
</dbReference>
<dbReference type="OrthoDB" id="973861at2759"/>
<gene>
    <name evidence="1" type="ORF">CJ030_MR4G020982</name>
</gene>
<evidence type="ECO:0000313" key="1">
    <source>
        <dbReference type="EMBL" id="KAB1217339.1"/>
    </source>
</evidence>
<keyword evidence="2" id="KW-1185">Reference proteome</keyword>
<comment type="caution">
    <text evidence="1">The sequence shown here is derived from an EMBL/GenBank/DDBJ whole genome shotgun (WGS) entry which is preliminary data.</text>
</comment>
<name>A0A6A1VWM7_9ROSI</name>
<dbReference type="InterPro" id="IPR004158">
    <property type="entry name" value="DUF247_pln"/>
</dbReference>
<reference evidence="1 2" key="1">
    <citation type="journal article" date="2019" name="Plant Biotechnol. J.">
        <title>The red bayberry genome and genetic basis of sex determination.</title>
        <authorList>
            <person name="Jia H.M."/>
            <person name="Jia H.J."/>
            <person name="Cai Q.L."/>
            <person name="Wang Y."/>
            <person name="Zhao H.B."/>
            <person name="Yang W.F."/>
            <person name="Wang G.Y."/>
            <person name="Li Y.H."/>
            <person name="Zhan D.L."/>
            <person name="Shen Y.T."/>
            <person name="Niu Q.F."/>
            <person name="Chang L."/>
            <person name="Qiu J."/>
            <person name="Zhao L."/>
            <person name="Xie H.B."/>
            <person name="Fu W.Y."/>
            <person name="Jin J."/>
            <person name="Li X.W."/>
            <person name="Jiao Y."/>
            <person name="Zhou C.C."/>
            <person name="Tu T."/>
            <person name="Chai C.Y."/>
            <person name="Gao J.L."/>
            <person name="Fan L.J."/>
            <person name="van de Weg E."/>
            <person name="Wang J.Y."/>
            <person name="Gao Z.S."/>
        </authorList>
    </citation>
    <scope>NUCLEOTIDE SEQUENCE [LARGE SCALE GENOMIC DNA]</scope>
    <source>
        <tissue evidence="1">Leaves</tissue>
    </source>
</reference>